<reference evidence="8 9" key="1">
    <citation type="submission" date="2018-12" db="EMBL/GenBank/DDBJ databases">
        <authorList>
            <person name="Lunina O.N."/>
            <person name="Grouzdev D.S."/>
            <person name="Gorlenko V.M."/>
            <person name="Savvichev A.S."/>
        </authorList>
    </citation>
    <scope>NUCLEOTIDE SEQUENCE [LARGE SCALE GENOMIC DNA]</scope>
    <source>
        <strain evidence="8 9">BrKhr-17</strain>
    </source>
</reference>
<sequence>MRVGVGLLLLFLFVLPAHAAEQEPAEPYVGKVLFTGNRAVSDEELSQVIMTTRERSFLGLGLFGKQRKPFSGEEFTKDLLLLKKLYTYKGYFFADIDTLLQRKKGGQRIDIDFRITENQPTTIDSLAYQGLGTIAPELRKRFFWEQKLHKGDIFSVEGLIDERDRALAFFREEGFAFFNEDSLKITVDTTGTRAGITYMLSLPRQLHYGTVTAVVHNPLKRRSSGPPVTTFQDSTRITIPERVNISPVLISSAISFRPGELTRRSREERTLQNLGTTNIFSSIYIKEDSVKADKLYSTVHLEPAPKHQLEPKLLVDNRYGSLFIGGALSYENRNLFGGAEQLRTTAEYGSQTGSSNNLLDNLTSDQYDKVTPYELRLKNTLLLPVLRNPGNFYSVTAEYAKTELPVLLSNRYALLRASYSAKKGPSSQLNFDFFDIELVEKDSLRGFKQLFTTDLAENIGIDPTDTDDLNAGLDSLLDTHINQTFRLRFNTSNRQRVPARGTVRTVDILLEHAGALPWLIDEYIDTSGKEGFTDNDPQIFGTTYSQYVKADTRITLIRQLSAKEQLAGKLDVGWMAPWGKAEATPEERRFYAGGSNSMRGWLFNTLGPGSSESDAASNFGADIKLEMALEYRLKFFRLFGQESGVTFFTDIGNIWNRNGAYALSFNSLTRDFAWDYGLGLRIGSPIGPFRFDFAWKLHDPVLDNPWVISSGGPGNVTFNFGIGEAF</sequence>
<evidence type="ECO:0000256" key="3">
    <source>
        <dbReference type="ARBA" id="ARBA00022692"/>
    </source>
</evidence>
<dbReference type="Pfam" id="PF07244">
    <property type="entry name" value="POTRA"/>
    <property type="match status" value="1"/>
</dbReference>
<comment type="caution">
    <text evidence="8">The sequence shown here is derived from an EMBL/GenBank/DDBJ whole genome shotgun (WGS) entry which is preliminary data.</text>
</comment>
<organism evidence="8 9">
    <name type="scientific">Chlorobium phaeovibrioides</name>
    <dbReference type="NCBI Taxonomy" id="1094"/>
    <lineage>
        <taxon>Bacteria</taxon>
        <taxon>Pseudomonadati</taxon>
        <taxon>Chlorobiota</taxon>
        <taxon>Chlorobiia</taxon>
        <taxon>Chlorobiales</taxon>
        <taxon>Chlorobiaceae</taxon>
        <taxon>Chlorobium/Pelodictyon group</taxon>
        <taxon>Chlorobium</taxon>
    </lineage>
</organism>
<dbReference type="Pfam" id="PF01103">
    <property type="entry name" value="Omp85"/>
    <property type="match status" value="1"/>
</dbReference>
<evidence type="ECO:0000256" key="1">
    <source>
        <dbReference type="ARBA" id="ARBA00004370"/>
    </source>
</evidence>
<comment type="subcellular location">
    <subcellularLocation>
        <location evidence="1">Membrane</location>
    </subcellularLocation>
</comment>
<gene>
    <name evidence="8" type="ORF">EKD02_03415</name>
</gene>
<accession>A0A3S0NJS4</accession>
<name>A0A3S0NJS4_CHLPH</name>
<evidence type="ECO:0000313" key="9">
    <source>
        <dbReference type="Proteomes" id="UP000279908"/>
    </source>
</evidence>
<dbReference type="PANTHER" id="PTHR12815:SF18">
    <property type="entry name" value="SORTING AND ASSEMBLY MACHINERY COMPONENT 50 HOMOLOG"/>
    <property type="match status" value="1"/>
</dbReference>
<evidence type="ECO:0000256" key="2">
    <source>
        <dbReference type="ARBA" id="ARBA00022452"/>
    </source>
</evidence>
<keyword evidence="4" id="KW-0472">Membrane</keyword>
<dbReference type="PANTHER" id="PTHR12815">
    <property type="entry name" value="SORTING AND ASSEMBLY MACHINERY SAMM50 PROTEIN FAMILY MEMBER"/>
    <property type="match status" value="1"/>
</dbReference>
<dbReference type="InterPro" id="IPR000184">
    <property type="entry name" value="Bac_surfAg_D15"/>
</dbReference>
<protein>
    <submittedName>
        <fullName evidence="8">Outer membrane protein assembly factor</fullName>
    </submittedName>
</protein>
<dbReference type="Gene3D" id="2.40.160.50">
    <property type="entry name" value="membrane protein fhac: a member of the omp85/tpsb transporter family"/>
    <property type="match status" value="1"/>
</dbReference>
<evidence type="ECO:0000259" key="7">
    <source>
        <dbReference type="Pfam" id="PF07244"/>
    </source>
</evidence>
<keyword evidence="5" id="KW-0732">Signal</keyword>
<evidence type="ECO:0000256" key="5">
    <source>
        <dbReference type="SAM" id="SignalP"/>
    </source>
</evidence>
<evidence type="ECO:0000256" key="4">
    <source>
        <dbReference type="ARBA" id="ARBA00023136"/>
    </source>
</evidence>
<dbReference type="InterPro" id="IPR039910">
    <property type="entry name" value="D15-like"/>
</dbReference>
<feature type="domain" description="Bacterial surface antigen (D15)" evidence="6">
    <location>
        <begin position="334"/>
        <end position="726"/>
    </location>
</feature>
<feature type="signal peptide" evidence="5">
    <location>
        <begin position="1"/>
        <end position="19"/>
    </location>
</feature>
<evidence type="ECO:0000259" key="6">
    <source>
        <dbReference type="Pfam" id="PF01103"/>
    </source>
</evidence>
<feature type="domain" description="POTRA" evidence="7">
    <location>
        <begin position="27"/>
        <end position="117"/>
    </location>
</feature>
<dbReference type="Gene3D" id="3.10.20.310">
    <property type="entry name" value="membrane protein fhac"/>
    <property type="match status" value="1"/>
</dbReference>
<keyword evidence="2" id="KW-1134">Transmembrane beta strand</keyword>
<dbReference type="GO" id="GO:0019867">
    <property type="term" value="C:outer membrane"/>
    <property type="evidence" value="ECO:0007669"/>
    <property type="project" value="InterPro"/>
</dbReference>
<keyword evidence="3" id="KW-0812">Transmembrane</keyword>
<dbReference type="EMBL" id="RXYK01000003">
    <property type="protein sequence ID" value="RTY39154.1"/>
    <property type="molecule type" value="Genomic_DNA"/>
</dbReference>
<dbReference type="InterPro" id="IPR010827">
    <property type="entry name" value="BamA/TamA_POTRA"/>
</dbReference>
<proteinExistence type="predicted"/>
<dbReference type="Proteomes" id="UP000279908">
    <property type="component" value="Unassembled WGS sequence"/>
</dbReference>
<dbReference type="RefSeq" id="WP_126383804.1">
    <property type="nucleotide sequence ID" value="NZ_RXYK01000003.1"/>
</dbReference>
<evidence type="ECO:0000313" key="8">
    <source>
        <dbReference type="EMBL" id="RTY39154.1"/>
    </source>
</evidence>
<dbReference type="AlphaFoldDB" id="A0A3S0NJS4"/>
<feature type="chain" id="PRO_5018705252" evidence="5">
    <location>
        <begin position="20"/>
        <end position="726"/>
    </location>
</feature>